<dbReference type="AlphaFoldDB" id="A0A645CN84"/>
<organism evidence="1">
    <name type="scientific">bioreactor metagenome</name>
    <dbReference type="NCBI Taxonomy" id="1076179"/>
    <lineage>
        <taxon>unclassified sequences</taxon>
        <taxon>metagenomes</taxon>
        <taxon>ecological metagenomes</taxon>
    </lineage>
</organism>
<gene>
    <name evidence="1" type="ORF">SDC9_125379</name>
</gene>
<dbReference type="EMBL" id="VSSQ01028592">
    <property type="protein sequence ID" value="MPM78368.1"/>
    <property type="molecule type" value="Genomic_DNA"/>
</dbReference>
<comment type="caution">
    <text evidence="1">The sequence shown here is derived from an EMBL/GenBank/DDBJ whole genome shotgun (WGS) entry which is preliminary data.</text>
</comment>
<sequence length="79" mass="8218">MIKGLPHRVGVCDVADDREGAHAAGIQPAGSLSQGVLFQVQQGNPQGAVLQKARRHGGAQALGRACYCNNFVVEVLHGS</sequence>
<reference evidence="1" key="1">
    <citation type="submission" date="2019-08" db="EMBL/GenBank/DDBJ databases">
        <authorList>
            <person name="Kucharzyk K."/>
            <person name="Murdoch R.W."/>
            <person name="Higgins S."/>
            <person name="Loffler F."/>
        </authorList>
    </citation>
    <scope>NUCLEOTIDE SEQUENCE</scope>
</reference>
<protein>
    <submittedName>
        <fullName evidence="1">Uncharacterized protein</fullName>
    </submittedName>
</protein>
<accession>A0A645CN84</accession>
<evidence type="ECO:0000313" key="1">
    <source>
        <dbReference type="EMBL" id="MPM78368.1"/>
    </source>
</evidence>
<proteinExistence type="predicted"/>
<name>A0A645CN84_9ZZZZ</name>